<feature type="transmembrane region" description="Helical" evidence="7">
    <location>
        <begin position="104"/>
        <end position="121"/>
    </location>
</feature>
<proteinExistence type="predicted"/>
<dbReference type="PANTHER" id="PTHR36838:SF1">
    <property type="entry name" value="SLR1864 PROTEIN"/>
    <property type="match status" value="1"/>
</dbReference>
<feature type="transmembrane region" description="Helical" evidence="7">
    <location>
        <begin position="184"/>
        <end position="203"/>
    </location>
</feature>
<evidence type="ECO:0000256" key="3">
    <source>
        <dbReference type="ARBA" id="ARBA00022475"/>
    </source>
</evidence>
<feature type="transmembrane region" description="Helical" evidence="7">
    <location>
        <begin position="12"/>
        <end position="30"/>
    </location>
</feature>
<comment type="caution">
    <text evidence="8">The sequence shown here is derived from an EMBL/GenBank/DDBJ whole genome shotgun (WGS) entry which is preliminary data.</text>
</comment>
<gene>
    <name evidence="8" type="ORF">IOQ59_04565</name>
</gene>
<evidence type="ECO:0000313" key="9">
    <source>
        <dbReference type="Proteomes" id="UP000640333"/>
    </source>
</evidence>
<reference evidence="8" key="1">
    <citation type="submission" date="2020-10" db="EMBL/GenBank/DDBJ databases">
        <title>Bacterium isolated from coastal waters sediment.</title>
        <authorList>
            <person name="Chen R.-J."/>
            <person name="Lu D.-C."/>
            <person name="Zhu K.-L."/>
            <person name="Du Z.-J."/>
        </authorList>
    </citation>
    <scope>NUCLEOTIDE SEQUENCE</scope>
    <source>
        <strain evidence="8">N1Y112</strain>
    </source>
</reference>
<keyword evidence="9" id="KW-1185">Reference proteome</keyword>
<feature type="transmembrane region" description="Helical" evidence="7">
    <location>
        <begin position="215"/>
        <end position="238"/>
    </location>
</feature>
<keyword evidence="3" id="KW-1003">Cell membrane</keyword>
<dbReference type="Pfam" id="PF03547">
    <property type="entry name" value="Mem_trans"/>
    <property type="match status" value="1"/>
</dbReference>
<evidence type="ECO:0000256" key="5">
    <source>
        <dbReference type="ARBA" id="ARBA00022989"/>
    </source>
</evidence>
<comment type="subcellular location">
    <subcellularLocation>
        <location evidence="1">Membrane</location>
        <topology evidence="1">Multi-pass membrane protein</topology>
    </subcellularLocation>
</comment>
<evidence type="ECO:0000256" key="4">
    <source>
        <dbReference type="ARBA" id="ARBA00022692"/>
    </source>
</evidence>
<sequence>MEDTSLALVERIFLTVFPLVAIVSVGFFYGRARKPDMAAANQINMDLFCPALIFSVLSSKSFDLATYQNLAIGAAIVVLGSGLLLWPLCRIIGVKAKTFLPPMMFSNSGNLGLPLIVLAFGEEALPVAVLLFLIENTLHFSVGVYLLDHRTHPASLFKIPMIQASILGLVWSAFDLPLPEAVNTFISMLGQVSIPLMLFALGVRMISVDFSKWRIGILGALLCPISGVIIALCLQPILQLTEIQLGYLILFGALPPAVLNYMVAERYNQEPEQVASIVLLGNMGSLITIPLTLAFVL</sequence>
<dbReference type="InterPro" id="IPR004776">
    <property type="entry name" value="Mem_transp_PIN-like"/>
</dbReference>
<dbReference type="RefSeq" id="WP_193952078.1">
    <property type="nucleotide sequence ID" value="NZ_JADEYS010000003.1"/>
</dbReference>
<dbReference type="PANTHER" id="PTHR36838">
    <property type="entry name" value="AUXIN EFFLUX CARRIER FAMILY PROTEIN"/>
    <property type="match status" value="1"/>
</dbReference>
<accession>A0A8J7FB93</accession>
<feature type="transmembrane region" description="Helical" evidence="7">
    <location>
        <begin position="244"/>
        <end position="263"/>
    </location>
</feature>
<organism evidence="8 9">
    <name type="scientific">Pontibacterium sinense</name>
    <dbReference type="NCBI Taxonomy" id="2781979"/>
    <lineage>
        <taxon>Bacteria</taxon>
        <taxon>Pseudomonadati</taxon>
        <taxon>Pseudomonadota</taxon>
        <taxon>Gammaproteobacteria</taxon>
        <taxon>Oceanospirillales</taxon>
        <taxon>Oceanospirillaceae</taxon>
        <taxon>Pontibacterium</taxon>
    </lineage>
</organism>
<feature type="transmembrane region" description="Helical" evidence="7">
    <location>
        <begin position="70"/>
        <end position="92"/>
    </location>
</feature>
<feature type="transmembrane region" description="Helical" evidence="7">
    <location>
        <begin position="127"/>
        <end position="147"/>
    </location>
</feature>
<dbReference type="AlphaFoldDB" id="A0A8J7FB93"/>
<evidence type="ECO:0000256" key="7">
    <source>
        <dbReference type="SAM" id="Phobius"/>
    </source>
</evidence>
<dbReference type="EMBL" id="JADEYS010000003">
    <property type="protein sequence ID" value="MBE9396531.1"/>
    <property type="molecule type" value="Genomic_DNA"/>
</dbReference>
<evidence type="ECO:0000256" key="6">
    <source>
        <dbReference type="ARBA" id="ARBA00023136"/>
    </source>
</evidence>
<evidence type="ECO:0000313" key="8">
    <source>
        <dbReference type="EMBL" id="MBE9396531.1"/>
    </source>
</evidence>
<dbReference type="Proteomes" id="UP000640333">
    <property type="component" value="Unassembled WGS sequence"/>
</dbReference>
<feature type="transmembrane region" description="Helical" evidence="7">
    <location>
        <begin position="159"/>
        <end position="178"/>
    </location>
</feature>
<evidence type="ECO:0000256" key="1">
    <source>
        <dbReference type="ARBA" id="ARBA00004141"/>
    </source>
</evidence>
<name>A0A8J7FB93_9GAMM</name>
<keyword evidence="2" id="KW-0813">Transport</keyword>
<dbReference type="GO" id="GO:0016020">
    <property type="term" value="C:membrane"/>
    <property type="evidence" value="ECO:0007669"/>
    <property type="project" value="UniProtKB-SubCell"/>
</dbReference>
<dbReference type="GO" id="GO:0055085">
    <property type="term" value="P:transmembrane transport"/>
    <property type="evidence" value="ECO:0007669"/>
    <property type="project" value="InterPro"/>
</dbReference>
<keyword evidence="4 7" id="KW-0812">Transmembrane</keyword>
<evidence type="ECO:0000256" key="2">
    <source>
        <dbReference type="ARBA" id="ARBA00022448"/>
    </source>
</evidence>
<protein>
    <submittedName>
        <fullName evidence="8">AEC family transporter</fullName>
    </submittedName>
</protein>
<feature type="transmembrane region" description="Helical" evidence="7">
    <location>
        <begin position="275"/>
        <end position="296"/>
    </location>
</feature>
<keyword evidence="5 7" id="KW-1133">Transmembrane helix</keyword>
<keyword evidence="6 7" id="KW-0472">Membrane</keyword>